<dbReference type="Proteomes" id="UP001246372">
    <property type="component" value="Unassembled WGS sequence"/>
</dbReference>
<feature type="domain" description="Solute-binding protein family 3/N-terminal" evidence="1">
    <location>
        <begin position="17"/>
        <end position="243"/>
    </location>
</feature>
<reference evidence="2" key="1">
    <citation type="submission" date="2023-09" db="EMBL/GenBank/DDBJ databases">
        <title>Paucibacter sp. APW11 Genome sequencing and assembly.</title>
        <authorList>
            <person name="Kim I."/>
        </authorList>
    </citation>
    <scope>NUCLEOTIDE SEQUENCE</scope>
    <source>
        <strain evidence="2">APW11</strain>
    </source>
</reference>
<comment type="caution">
    <text evidence="2">The sequence shown here is derived from an EMBL/GenBank/DDBJ whole genome shotgun (WGS) entry which is preliminary data.</text>
</comment>
<protein>
    <submittedName>
        <fullName evidence="2">Transporter substrate-binding domain-containing protein</fullName>
    </submittedName>
</protein>
<keyword evidence="3" id="KW-1185">Reference proteome</keyword>
<evidence type="ECO:0000313" key="3">
    <source>
        <dbReference type="Proteomes" id="UP001246372"/>
    </source>
</evidence>
<gene>
    <name evidence="2" type="ORF">RQP53_12725</name>
</gene>
<dbReference type="RefSeq" id="WP_315650683.1">
    <property type="nucleotide sequence ID" value="NZ_JAVXZY010000004.1"/>
</dbReference>
<dbReference type="SUPFAM" id="SSF53850">
    <property type="entry name" value="Periplasmic binding protein-like II"/>
    <property type="match status" value="1"/>
</dbReference>
<dbReference type="SMART" id="SM00062">
    <property type="entry name" value="PBPb"/>
    <property type="match status" value="1"/>
</dbReference>
<evidence type="ECO:0000313" key="2">
    <source>
        <dbReference type="EMBL" id="MDT9000133.1"/>
    </source>
</evidence>
<name>A0ABU3PDC0_9BURK</name>
<evidence type="ECO:0000259" key="1">
    <source>
        <dbReference type="SMART" id="SM00062"/>
    </source>
</evidence>
<proteinExistence type="predicted"/>
<sequence>MLATWLGPSLPALAAERISVPLEDLPPYSSPDAQGQPQGYAVELARELLRRAGLEGDYAFESWPRVMRAGQSRPNVLLPAIVRLPQREHQFHWLGTTTLRQGTLYRLKSRPEVAPRDIEGLKAYRIAVVKDDVAEQELLDLGLKLGVQIDRSADVASVLRKFLAGRDDLVAINPQFVARLFQQHGLDAELIEPVLSYPASARPSIAVSLATAPALRQQLQQAWDSMRRDGTVAALARRHGVPAPD</sequence>
<dbReference type="PANTHER" id="PTHR38834:SF3">
    <property type="entry name" value="SOLUTE-BINDING PROTEIN FAMILY 3_N-TERMINAL DOMAIN-CONTAINING PROTEIN"/>
    <property type="match status" value="1"/>
</dbReference>
<accession>A0ABU3PDC0</accession>
<dbReference type="PANTHER" id="PTHR38834">
    <property type="entry name" value="PERIPLASMIC SUBSTRATE BINDING PROTEIN FAMILY 3"/>
    <property type="match status" value="1"/>
</dbReference>
<dbReference type="Pfam" id="PF00497">
    <property type="entry name" value="SBP_bac_3"/>
    <property type="match status" value="1"/>
</dbReference>
<dbReference type="InterPro" id="IPR001638">
    <property type="entry name" value="Solute-binding_3/MltF_N"/>
</dbReference>
<dbReference type="Gene3D" id="3.40.190.10">
    <property type="entry name" value="Periplasmic binding protein-like II"/>
    <property type="match status" value="2"/>
</dbReference>
<dbReference type="EMBL" id="JAVXZY010000004">
    <property type="protein sequence ID" value="MDT9000133.1"/>
    <property type="molecule type" value="Genomic_DNA"/>
</dbReference>
<organism evidence="2 3">
    <name type="scientific">Roseateles aquae</name>
    <dbReference type="NCBI Taxonomy" id="3077235"/>
    <lineage>
        <taxon>Bacteria</taxon>
        <taxon>Pseudomonadati</taxon>
        <taxon>Pseudomonadota</taxon>
        <taxon>Betaproteobacteria</taxon>
        <taxon>Burkholderiales</taxon>
        <taxon>Sphaerotilaceae</taxon>
        <taxon>Roseateles</taxon>
    </lineage>
</organism>